<dbReference type="Pfam" id="PF03472">
    <property type="entry name" value="Autoind_bind"/>
    <property type="match status" value="1"/>
</dbReference>
<keyword evidence="3" id="KW-0804">Transcription</keyword>
<dbReference type="InterPro" id="IPR036693">
    <property type="entry name" value="TF_LuxR_autoind-bd_dom_sf"/>
</dbReference>
<evidence type="ECO:0000256" key="3">
    <source>
        <dbReference type="ARBA" id="ARBA00023163"/>
    </source>
</evidence>
<dbReference type="Pfam" id="PF00196">
    <property type="entry name" value="GerE"/>
    <property type="match status" value="1"/>
</dbReference>
<keyword evidence="1" id="KW-0805">Transcription regulation</keyword>
<dbReference type="AlphaFoldDB" id="A0AA42CMV1"/>
<dbReference type="InterPro" id="IPR000792">
    <property type="entry name" value="Tscrpt_reg_LuxR_C"/>
</dbReference>
<dbReference type="PROSITE" id="PS00622">
    <property type="entry name" value="HTH_LUXR_1"/>
    <property type="match status" value="1"/>
</dbReference>
<dbReference type="GO" id="GO:0006355">
    <property type="term" value="P:regulation of DNA-templated transcription"/>
    <property type="evidence" value="ECO:0007669"/>
    <property type="project" value="InterPro"/>
</dbReference>
<dbReference type="InterPro" id="IPR005143">
    <property type="entry name" value="TF_LuxR_autoind-bd_dom"/>
</dbReference>
<comment type="caution">
    <text evidence="5">The sequence shown here is derived from an EMBL/GenBank/DDBJ whole genome shotgun (WGS) entry which is preliminary data.</text>
</comment>
<reference evidence="5" key="1">
    <citation type="submission" date="2022-05" db="EMBL/GenBank/DDBJ databases">
        <authorList>
            <person name="Pankratov T."/>
        </authorList>
    </citation>
    <scope>NUCLEOTIDE SEQUENCE</scope>
    <source>
        <strain evidence="5">BP6-180914</strain>
    </source>
</reference>
<keyword evidence="6" id="KW-1185">Reference proteome</keyword>
<evidence type="ECO:0000256" key="2">
    <source>
        <dbReference type="ARBA" id="ARBA00023125"/>
    </source>
</evidence>
<name>A0AA42CMV1_9HYPH</name>
<dbReference type="SUPFAM" id="SSF46894">
    <property type="entry name" value="C-terminal effector domain of the bipartite response regulators"/>
    <property type="match status" value="1"/>
</dbReference>
<dbReference type="InterPro" id="IPR016032">
    <property type="entry name" value="Sig_transdc_resp-reg_C-effctor"/>
</dbReference>
<dbReference type="EMBL" id="JAMOIM010000007">
    <property type="protein sequence ID" value="MCW6508750.1"/>
    <property type="molecule type" value="Genomic_DNA"/>
</dbReference>
<accession>A0AA42CMV1</accession>
<dbReference type="PANTHER" id="PTHR44688:SF16">
    <property type="entry name" value="DNA-BINDING TRANSCRIPTIONAL ACTIVATOR DEVR_DOSR"/>
    <property type="match status" value="1"/>
</dbReference>
<dbReference type="Gene3D" id="3.30.450.80">
    <property type="entry name" value="Transcription factor LuxR-like, autoinducer-binding domain"/>
    <property type="match status" value="1"/>
</dbReference>
<proteinExistence type="predicted"/>
<feature type="domain" description="HTH luxR-type" evidence="4">
    <location>
        <begin position="171"/>
        <end position="236"/>
    </location>
</feature>
<evidence type="ECO:0000256" key="1">
    <source>
        <dbReference type="ARBA" id="ARBA00023015"/>
    </source>
</evidence>
<dbReference type="SMART" id="SM00421">
    <property type="entry name" value="HTH_LUXR"/>
    <property type="match status" value="1"/>
</dbReference>
<dbReference type="RefSeq" id="WP_282585348.1">
    <property type="nucleotide sequence ID" value="NZ_JAMOIM010000007.1"/>
</dbReference>
<evidence type="ECO:0000313" key="6">
    <source>
        <dbReference type="Proteomes" id="UP001165667"/>
    </source>
</evidence>
<dbReference type="InterPro" id="IPR036388">
    <property type="entry name" value="WH-like_DNA-bd_sf"/>
</dbReference>
<dbReference type="Proteomes" id="UP001165667">
    <property type="component" value="Unassembled WGS sequence"/>
</dbReference>
<sequence length="238" mass="26516">MISELFHRLDACEQRTEAQGVVEALSLALGFRFFSYAVPEPGLNVVEAAGMLLTNYPQAWQDRYQARKYQVEDAVLVHGHREIRPFAWGGDDYLKTISPSERRIFFEAQAFGIVSGFAVPVHGPDQTCAVFSVAGPEPRPCVTDVGHSDFHALLAAAQAVHGKFVQWRQRPAPNDIRLSEHERLCLLWTTQGKTAWEVAQIIGRSKATVDFHLRRAAGKLGAVNKVHAAFKARELDLL</sequence>
<gene>
    <name evidence="5" type="ORF">M8523_12050</name>
</gene>
<evidence type="ECO:0000259" key="4">
    <source>
        <dbReference type="PROSITE" id="PS50043"/>
    </source>
</evidence>
<dbReference type="GO" id="GO:0003677">
    <property type="term" value="F:DNA binding"/>
    <property type="evidence" value="ECO:0007669"/>
    <property type="project" value="UniProtKB-KW"/>
</dbReference>
<organism evidence="5 6">
    <name type="scientific">Lichenifustis flavocetrariae</name>
    <dbReference type="NCBI Taxonomy" id="2949735"/>
    <lineage>
        <taxon>Bacteria</taxon>
        <taxon>Pseudomonadati</taxon>
        <taxon>Pseudomonadota</taxon>
        <taxon>Alphaproteobacteria</taxon>
        <taxon>Hyphomicrobiales</taxon>
        <taxon>Lichenihabitantaceae</taxon>
        <taxon>Lichenifustis</taxon>
    </lineage>
</organism>
<evidence type="ECO:0000313" key="5">
    <source>
        <dbReference type="EMBL" id="MCW6508750.1"/>
    </source>
</evidence>
<dbReference type="PROSITE" id="PS50043">
    <property type="entry name" value="HTH_LUXR_2"/>
    <property type="match status" value="1"/>
</dbReference>
<dbReference type="Gene3D" id="1.10.10.10">
    <property type="entry name" value="Winged helix-like DNA-binding domain superfamily/Winged helix DNA-binding domain"/>
    <property type="match status" value="1"/>
</dbReference>
<dbReference type="PANTHER" id="PTHR44688">
    <property type="entry name" value="DNA-BINDING TRANSCRIPTIONAL ACTIVATOR DEVR_DOSR"/>
    <property type="match status" value="1"/>
</dbReference>
<keyword evidence="2" id="KW-0238">DNA-binding</keyword>
<protein>
    <submittedName>
        <fullName evidence="5">LuxR family transcriptional regulator</fullName>
    </submittedName>
</protein>
<dbReference type="CDD" id="cd06170">
    <property type="entry name" value="LuxR_C_like"/>
    <property type="match status" value="1"/>
</dbReference>
<dbReference type="SUPFAM" id="SSF75516">
    <property type="entry name" value="Pheromone-binding domain of LuxR-like quorum-sensing transcription factors"/>
    <property type="match status" value="1"/>
</dbReference>